<accession>A0A934X699</accession>
<evidence type="ECO:0000256" key="4">
    <source>
        <dbReference type="ARBA" id="ARBA00022475"/>
    </source>
</evidence>
<feature type="transmembrane region" description="Helical" evidence="8">
    <location>
        <begin position="181"/>
        <end position="200"/>
    </location>
</feature>
<dbReference type="Proteomes" id="UP000718281">
    <property type="component" value="Unassembled WGS sequence"/>
</dbReference>
<feature type="transmembrane region" description="Helical" evidence="8">
    <location>
        <begin position="264"/>
        <end position="285"/>
    </location>
</feature>
<evidence type="ECO:0000256" key="3">
    <source>
        <dbReference type="ARBA" id="ARBA00022448"/>
    </source>
</evidence>
<keyword evidence="3" id="KW-0813">Transport</keyword>
<evidence type="ECO:0000256" key="8">
    <source>
        <dbReference type="SAM" id="Phobius"/>
    </source>
</evidence>
<reference evidence="10 11" key="1">
    <citation type="submission" date="2020-10" db="EMBL/GenBank/DDBJ databases">
        <title>Connecting structure to function with the recovery of over 1000 high-quality activated sludge metagenome-assembled genomes encoding full-length rRNA genes using long-read sequencing.</title>
        <authorList>
            <person name="Singleton C.M."/>
            <person name="Petriglieri F."/>
            <person name="Kristensen J.M."/>
            <person name="Kirkegaard R.H."/>
            <person name="Michaelsen T.Y."/>
            <person name="Andersen M.H."/>
            <person name="Karst S.M."/>
            <person name="Dueholm M.S."/>
            <person name="Nielsen P.H."/>
            <person name="Albertsen M."/>
        </authorList>
    </citation>
    <scope>NUCLEOTIDE SEQUENCE [LARGE SCALE GENOMIC DNA]</scope>
    <source>
        <strain evidence="10">AalE_18-Q3-R2-46_BAT3C.188</strain>
    </source>
</reference>
<evidence type="ECO:0000256" key="6">
    <source>
        <dbReference type="ARBA" id="ARBA00022989"/>
    </source>
</evidence>
<dbReference type="InterPro" id="IPR013525">
    <property type="entry name" value="ABC2_TM"/>
</dbReference>
<dbReference type="PANTHER" id="PTHR30294:SF29">
    <property type="entry name" value="MULTIDRUG ABC TRANSPORTER PERMEASE YBHS-RELATED"/>
    <property type="match status" value="1"/>
</dbReference>
<dbReference type="Gene3D" id="3.40.1710.10">
    <property type="entry name" value="abc type-2 transporter like domain"/>
    <property type="match status" value="1"/>
</dbReference>
<sequence length="379" mass="40590">MSGAGVRIGAVVRKEFIHVGRDPRLLAVVLIMPIIQLLLFAYAISFDVRHLPTVVVDLDHTPDSAAYLRAYEASGLFDVVGHGTDPTAVDTAFDRNEAQVAVIVPAGFAASLARGEQAQVGVLVDGSEPNSARVAQTYSMALNQLYGRALAVEWASTQGVDLGQIGLVEPRLRTWYNPDRASSIFLVPGLMVVIIMIVTAQQTAVTLVREREQGTAEQLMVSPLRRIELMVGKLTPWVIMAFLDIVVIAILGVVLFGVPMRGDPVALAVGATLFVASCLGIGLIVSAVAPSLDTANMAAFLVAFLPAFLLSGFAFALDQIPPVLEWISRLFPARYMVTISRSVLLKGAGFPEVWPQVAALAAYALISLLLAVRLHGRRA</sequence>
<evidence type="ECO:0000313" key="10">
    <source>
        <dbReference type="EMBL" id="MBK6301013.1"/>
    </source>
</evidence>
<dbReference type="InterPro" id="IPR051449">
    <property type="entry name" value="ABC-2_transporter_component"/>
</dbReference>
<proteinExistence type="inferred from homology"/>
<evidence type="ECO:0000256" key="1">
    <source>
        <dbReference type="ARBA" id="ARBA00004651"/>
    </source>
</evidence>
<dbReference type="PANTHER" id="PTHR30294">
    <property type="entry name" value="MEMBRANE COMPONENT OF ABC TRANSPORTER YHHJ-RELATED"/>
    <property type="match status" value="1"/>
</dbReference>
<evidence type="ECO:0000259" key="9">
    <source>
        <dbReference type="PROSITE" id="PS51012"/>
    </source>
</evidence>
<evidence type="ECO:0000256" key="7">
    <source>
        <dbReference type="ARBA" id="ARBA00023136"/>
    </source>
</evidence>
<protein>
    <submittedName>
        <fullName evidence="10">ABC transporter permease</fullName>
    </submittedName>
</protein>
<keyword evidence="7 8" id="KW-0472">Membrane</keyword>
<organism evidence="10 11">
    <name type="scientific">Candidatus Phosphoribacter hodrii</name>
    <dbReference type="NCBI Taxonomy" id="2953743"/>
    <lineage>
        <taxon>Bacteria</taxon>
        <taxon>Bacillati</taxon>
        <taxon>Actinomycetota</taxon>
        <taxon>Actinomycetes</taxon>
        <taxon>Micrococcales</taxon>
        <taxon>Dermatophilaceae</taxon>
        <taxon>Candidatus Phosphoribacter</taxon>
    </lineage>
</organism>
<dbReference type="AlphaFoldDB" id="A0A934X699"/>
<keyword evidence="4" id="KW-1003">Cell membrane</keyword>
<comment type="subcellular location">
    <subcellularLocation>
        <location evidence="1">Cell membrane</location>
        <topology evidence="1">Multi-pass membrane protein</topology>
    </subcellularLocation>
</comment>
<feature type="transmembrane region" description="Helical" evidence="8">
    <location>
        <begin position="353"/>
        <end position="372"/>
    </location>
</feature>
<comment type="caution">
    <text evidence="10">The sequence shown here is derived from an EMBL/GenBank/DDBJ whole genome shotgun (WGS) entry which is preliminary data.</text>
</comment>
<feature type="domain" description="ABC transmembrane type-2" evidence="9">
    <location>
        <begin position="152"/>
        <end position="378"/>
    </location>
</feature>
<name>A0A934X699_9MICO</name>
<dbReference type="InterPro" id="IPR047817">
    <property type="entry name" value="ABC2_TM_bact-type"/>
</dbReference>
<comment type="similarity">
    <text evidence="2">Belongs to the ABC-2 integral membrane protein family.</text>
</comment>
<feature type="transmembrane region" description="Helical" evidence="8">
    <location>
        <begin position="234"/>
        <end position="258"/>
    </location>
</feature>
<dbReference type="GO" id="GO:0140359">
    <property type="term" value="F:ABC-type transporter activity"/>
    <property type="evidence" value="ECO:0007669"/>
    <property type="project" value="InterPro"/>
</dbReference>
<evidence type="ECO:0000256" key="2">
    <source>
        <dbReference type="ARBA" id="ARBA00007783"/>
    </source>
</evidence>
<keyword evidence="6 8" id="KW-1133">Transmembrane helix</keyword>
<keyword evidence="5 8" id="KW-0812">Transmembrane</keyword>
<feature type="transmembrane region" description="Helical" evidence="8">
    <location>
        <begin position="25"/>
        <end position="44"/>
    </location>
</feature>
<dbReference type="PROSITE" id="PS51012">
    <property type="entry name" value="ABC_TM2"/>
    <property type="match status" value="1"/>
</dbReference>
<dbReference type="EMBL" id="JADIXZ010000004">
    <property type="protein sequence ID" value="MBK6301013.1"/>
    <property type="molecule type" value="Genomic_DNA"/>
</dbReference>
<dbReference type="Pfam" id="PF12698">
    <property type="entry name" value="ABC2_membrane_3"/>
    <property type="match status" value="1"/>
</dbReference>
<gene>
    <name evidence="10" type="ORF">IPF40_08165</name>
</gene>
<evidence type="ECO:0000256" key="5">
    <source>
        <dbReference type="ARBA" id="ARBA00022692"/>
    </source>
</evidence>
<feature type="transmembrane region" description="Helical" evidence="8">
    <location>
        <begin position="297"/>
        <end position="317"/>
    </location>
</feature>
<evidence type="ECO:0000313" key="11">
    <source>
        <dbReference type="Proteomes" id="UP000718281"/>
    </source>
</evidence>
<dbReference type="GO" id="GO:0005886">
    <property type="term" value="C:plasma membrane"/>
    <property type="evidence" value="ECO:0007669"/>
    <property type="project" value="UniProtKB-SubCell"/>
</dbReference>